<feature type="domain" description="Cytochrome C biogenesis protein transmembrane" evidence="7">
    <location>
        <begin position="17"/>
        <end position="221"/>
    </location>
</feature>
<reference evidence="8 9" key="1">
    <citation type="submission" date="2015-07" db="EMBL/GenBank/DDBJ databases">
        <title>Genome sequence of Ornatilinea apprima DSM 23815.</title>
        <authorList>
            <person name="Hemp J."/>
            <person name="Ward L.M."/>
            <person name="Pace L.A."/>
            <person name="Fischer W.W."/>
        </authorList>
    </citation>
    <scope>NUCLEOTIDE SEQUENCE [LARGE SCALE GENOMIC DNA]</scope>
    <source>
        <strain evidence="8 9">P3M-1</strain>
    </source>
</reference>
<dbReference type="InterPro" id="IPR051790">
    <property type="entry name" value="Cytochrome_c-biogenesis_DsbD"/>
</dbReference>
<keyword evidence="3 6" id="KW-0812">Transmembrane</keyword>
<evidence type="ECO:0000256" key="3">
    <source>
        <dbReference type="ARBA" id="ARBA00022692"/>
    </source>
</evidence>
<dbReference type="PANTHER" id="PTHR31272:SF6">
    <property type="entry name" value="CYTOCHROME C-TYPE BIOGENESIS CCDA-LIKE CHLOROPLASTIC PROTEIN"/>
    <property type="match status" value="1"/>
</dbReference>
<dbReference type="InterPro" id="IPR003834">
    <property type="entry name" value="Cyt_c_assmbl_TM_dom"/>
</dbReference>
<comment type="similarity">
    <text evidence="2">Belongs to the DsbD family.</text>
</comment>
<dbReference type="OrthoDB" id="9809733at2"/>
<dbReference type="PANTHER" id="PTHR31272">
    <property type="entry name" value="CYTOCHROME C-TYPE BIOGENESIS PROTEIN HI_1454-RELATED"/>
    <property type="match status" value="1"/>
</dbReference>
<dbReference type="Pfam" id="PF02683">
    <property type="entry name" value="DsbD_TM"/>
    <property type="match status" value="1"/>
</dbReference>
<feature type="transmembrane region" description="Helical" evidence="6">
    <location>
        <begin position="129"/>
        <end position="159"/>
    </location>
</feature>
<sequence>MNLDPTILQPTSILGYFLVFLGGIVTSIGPCNVAMIPLIIGYIGGTQYVPRKTAFQISLVFAVGLAVTFMLLGVAASLIGGLIGGGTRVWYYLVAAVCLLIGLQMLGVVRLSLPTSFGGLREKVKAKGLYGAFLLGLVSGLVASQCATPVLAAILTYVMAQRSGLLYGAVLLFIYSLGRGAPIILAGTFAGILKNLRAMGRFSEIYEKASGVVVILIGVYFLWLA</sequence>
<dbReference type="Proteomes" id="UP000050417">
    <property type="component" value="Unassembled WGS sequence"/>
</dbReference>
<organism evidence="8 9">
    <name type="scientific">Ornatilinea apprima</name>
    <dbReference type="NCBI Taxonomy" id="1134406"/>
    <lineage>
        <taxon>Bacteria</taxon>
        <taxon>Bacillati</taxon>
        <taxon>Chloroflexota</taxon>
        <taxon>Anaerolineae</taxon>
        <taxon>Anaerolineales</taxon>
        <taxon>Anaerolineaceae</taxon>
        <taxon>Ornatilinea</taxon>
    </lineage>
</organism>
<comment type="subcellular location">
    <subcellularLocation>
        <location evidence="1">Membrane</location>
        <topology evidence="1">Multi-pass membrane protein</topology>
    </subcellularLocation>
</comment>
<feature type="transmembrane region" description="Helical" evidence="6">
    <location>
        <begin position="165"/>
        <end position="193"/>
    </location>
</feature>
<dbReference type="GO" id="GO:0017004">
    <property type="term" value="P:cytochrome complex assembly"/>
    <property type="evidence" value="ECO:0007669"/>
    <property type="project" value="InterPro"/>
</dbReference>
<dbReference type="AlphaFoldDB" id="A0A0P6WK02"/>
<evidence type="ECO:0000256" key="2">
    <source>
        <dbReference type="ARBA" id="ARBA00006143"/>
    </source>
</evidence>
<gene>
    <name evidence="8" type="ORF">ADN00_18125</name>
</gene>
<evidence type="ECO:0000313" key="8">
    <source>
        <dbReference type="EMBL" id="KPL69988.1"/>
    </source>
</evidence>
<name>A0A0P6WK02_9CHLR</name>
<feature type="transmembrane region" description="Helical" evidence="6">
    <location>
        <begin position="13"/>
        <end position="45"/>
    </location>
</feature>
<accession>A0A0P6WK02</accession>
<comment type="caution">
    <text evidence="8">The sequence shown here is derived from an EMBL/GenBank/DDBJ whole genome shotgun (WGS) entry which is preliminary data.</text>
</comment>
<evidence type="ECO:0000256" key="4">
    <source>
        <dbReference type="ARBA" id="ARBA00022989"/>
    </source>
</evidence>
<proteinExistence type="inferred from homology"/>
<evidence type="ECO:0000313" key="9">
    <source>
        <dbReference type="Proteomes" id="UP000050417"/>
    </source>
</evidence>
<dbReference type="STRING" id="1134406.ADN00_18125"/>
<protein>
    <recommendedName>
        <fullName evidence="7">Cytochrome C biogenesis protein transmembrane domain-containing protein</fullName>
    </recommendedName>
</protein>
<evidence type="ECO:0000259" key="7">
    <source>
        <dbReference type="Pfam" id="PF02683"/>
    </source>
</evidence>
<keyword evidence="5 6" id="KW-0472">Membrane</keyword>
<feature type="transmembrane region" description="Helical" evidence="6">
    <location>
        <begin position="89"/>
        <end position="109"/>
    </location>
</feature>
<dbReference type="RefSeq" id="WP_075064457.1">
    <property type="nucleotide sequence ID" value="NZ_LGCL01000045.1"/>
</dbReference>
<feature type="transmembrane region" description="Helical" evidence="6">
    <location>
        <begin position="57"/>
        <end position="83"/>
    </location>
</feature>
<evidence type="ECO:0000256" key="5">
    <source>
        <dbReference type="ARBA" id="ARBA00023136"/>
    </source>
</evidence>
<evidence type="ECO:0000256" key="6">
    <source>
        <dbReference type="SAM" id="Phobius"/>
    </source>
</evidence>
<dbReference type="EMBL" id="LGCL01000045">
    <property type="protein sequence ID" value="KPL69988.1"/>
    <property type="molecule type" value="Genomic_DNA"/>
</dbReference>
<evidence type="ECO:0000256" key="1">
    <source>
        <dbReference type="ARBA" id="ARBA00004141"/>
    </source>
</evidence>
<keyword evidence="4 6" id="KW-1133">Transmembrane helix</keyword>
<keyword evidence="9" id="KW-1185">Reference proteome</keyword>
<feature type="transmembrane region" description="Helical" evidence="6">
    <location>
        <begin position="205"/>
        <end position="223"/>
    </location>
</feature>
<dbReference type="GO" id="GO:0016020">
    <property type="term" value="C:membrane"/>
    <property type="evidence" value="ECO:0007669"/>
    <property type="project" value="UniProtKB-SubCell"/>
</dbReference>